<evidence type="ECO:0000313" key="3">
    <source>
        <dbReference type="EMBL" id="KAF1953236.1"/>
    </source>
</evidence>
<gene>
    <name evidence="3" type="ORF">CC80DRAFT_152499</name>
</gene>
<feature type="transmembrane region" description="Helical" evidence="2">
    <location>
        <begin position="59"/>
        <end position="81"/>
    </location>
</feature>
<name>A0A6A5TR23_9PLEO</name>
<evidence type="ECO:0000313" key="4">
    <source>
        <dbReference type="Proteomes" id="UP000800035"/>
    </source>
</evidence>
<dbReference type="PANTHER" id="PTHR35394">
    <property type="entry name" value="DUF3176 DOMAIN-CONTAINING PROTEIN"/>
    <property type="match status" value="1"/>
</dbReference>
<protein>
    <submittedName>
        <fullName evidence="3">Uncharacterized protein</fullName>
    </submittedName>
</protein>
<dbReference type="Proteomes" id="UP000800035">
    <property type="component" value="Unassembled WGS sequence"/>
</dbReference>
<dbReference type="AlphaFoldDB" id="A0A6A5TR23"/>
<reference evidence="3" key="1">
    <citation type="journal article" date="2020" name="Stud. Mycol.">
        <title>101 Dothideomycetes genomes: a test case for predicting lifestyles and emergence of pathogens.</title>
        <authorList>
            <person name="Haridas S."/>
            <person name="Albert R."/>
            <person name="Binder M."/>
            <person name="Bloem J."/>
            <person name="Labutti K."/>
            <person name="Salamov A."/>
            <person name="Andreopoulos B."/>
            <person name="Baker S."/>
            <person name="Barry K."/>
            <person name="Bills G."/>
            <person name="Bluhm B."/>
            <person name="Cannon C."/>
            <person name="Castanera R."/>
            <person name="Culley D."/>
            <person name="Daum C."/>
            <person name="Ezra D."/>
            <person name="Gonzalez J."/>
            <person name="Henrissat B."/>
            <person name="Kuo A."/>
            <person name="Liang C."/>
            <person name="Lipzen A."/>
            <person name="Lutzoni F."/>
            <person name="Magnuson J."/>
            <person name="Mondo S."/>
            <person name="Nolan M."/>
            <person name="Ohm R."/>
            <person name="Pangilinan J."/>
            <person name="Park H.-J."/>
            <person name="Ramirez L."/>
            <person name="Alfaro M."/>
            <person name="Sun H."/>
            <person name="Tritt A."/>
            <person name="Yoshinaga Y."/>
            <person name="Zwiers L.-H."/>
            <person name="Turgeon B."/>
            <person name="Goodwin S."/>
            <person name="Spatafora J."/>
            <person name="Crous P."/>
            <person name="Grigoriev I."/>
        </authorList>
    </citation>
    <scope>NUCLEOTIDE SEQUENCE</scope>
    <source>
        <strain evidence="3">CBS 675.92</strain>
    </source>
</reference>
<keyword evidence="4" id="KW-1185">Reference proteome</keyword>
<feature type="compositionally biased region" description="Basic residues" evidence="1">
    <location>
        <begin position="1"/>
        <end position="15"/>
    </location>
</feature>
<proteinExistence type="predicted"/>
<dbReference type="EMBL" id="ML977005">
    <property type="protein sequence ID" value="KAF1953236.1"/>
    <property type="molecule type" value="Genomic_DNA"/>
</dbReference>
<sequence>MCRRHNRGPSSRTRKATSPNFSLGSPTCFPNILKRPHKCLGVDVTGEAQGAVVFIEVRWVWLILPLLAITLAVGFLGTTIWNTHGNKMLFKTSIWPVFSHGLDGDVQEAKEVRRVEGDEETLKAPLDAAERTRVRLERDKNDILKLKGE</sequence>
<evidence type="ECO:0000256" key="2">
    <source>
        <dbReference type="SAM" id="Phobius"/>
    </source>
</evidence>
<feature type="region of interest" description="Disordered" evidence="1">
    <location>
        <begin position="1"/>
        <end position="21"/>
    </location>
</feature>
<dbReference type="OrthoDB" id="5376804at2759"/>
<evidence type="ECO:0000256" key="1">
    <source>
        <dbReference type="SAM" id="MobiDB-lite"/>
    </source>
</evidence>
<organism evidence="3 4">
    <name type="scientific">Byssothecium circinans</name>
    <dbReference type="NCBI Taxonomy" id="147558"/>
    <lineage>
        <taxon>Eukaryota</taxon>
        <taxon>Fungi</taxon>
        <taxon>Dikarya</taxon>
        <taxon>Ascomycota</taxon>
        <taxon>Pezizomycotina</taxon>
        <taxon>Dothideomycetes</taxon>
        <taxon>Pleosporomycetidae</taxon>
        <taxon>Pleosporales</taxon>
        <taxon>Massarineae</taxon>
        <taxon>Massarinaceae</taxon>
        <taxon>Byssothecium</taxon>
    </lineage>
</organism>
<dbReference type="PANTHER" id="PTHR35394:SF5">
    <property type="entry name" value="DUF3176 DOMAIN-CONTAINING PROTEIN"/>
    <property type="match status" value="1"/>
</dbReference>
<keyword evidence="2" id="KW-1133">Transmembrane helix</keyword>
<keyword evidence="2" id="KW-0472">Membrane</keyword>
<accession>A0A6A5TR23</accession>
<keyword evidence="2" id="KW-0812">Transmembrane</keyword>